<dbReference type="InterPro" id="IPR036291">
    <property type="entry name" value="NAD(P)-bd_dom_sf"/>
</dbReference>
<evidence type="ECO:0000313" key="4">
    <source>
        <dbReference type="EMBL" id="OGK31351.1"/>
    </source>
</evidence>
<comment type="similarity">
    <text evidence="1 3">Belongs to the short-chain dehydrogenases/reductases (SDR) family.</text>
</comment>
<dbReference type="EMBL" id="MFZV01000008">
    <property type="protein sequence ID" value="OGK31351.1"/>
    <property type="molecule type" value="Genomic_DNA"/>
</dbReference>
<reference evidence="4 5" key="1">
    <citation type="journal article" date="2016" name="Nat. Commun.">
        <title>Thousands of microbial genomes shed light on interconnected biogeochemical processes in an aquifer system.</title>
        <authorList>
            <person name="Anantharaman K."/>
            <person name="Brown C.T."/>
            <person name="Hug L.A."/>
            <person name="Sharon I."/>
            <person name="Castelle C.J."/>
            <person name="Probst A.J."/>
            <person name="Thomas B.C."/>
            <person name="Singh A."/>
            <person name="Wilkins M.J."/>
            <person name="Karaoz U."/>
            <person name="Brodie E.L."/>
            <person name="Williams K.H."/>
            <person name="Hubbard S.S."/>
            <person name="Banfield J.F."/>
        </authorList>
    </citation>
    <scope>NUCLEOTIDE SEQUENCE [LARGE SCALE GENOMIC DNA]</scope>
</reference>
<name>A0A1F7HJG2_9BACT</name>
<comment type="caution">
    <text evidence="4">The sequence shown here is derived from an EMBL/GenBank/DDBJ whole genome shotgun (WGS) entry which is preliminary data.</text>
</comment>
<evidence type="ECO:0008006" key="6">
    <source>
        <dbReference type="Google" id="ProtNLM"/>
    </source>
</evidence>
<dbReference type="GO" id="GO:0016020">
    <property type="term" value="C:membrane"/>
    <property type="evidence" value="ECO:0007669"/>
    <property type="project" value="TreeGrafter"/>
</dbReference>
<evidence type="ECO:0000256" key="3">
    <source>
        <dbReference type="RuleBase" id="RU000363"/>
    </source>
</evidence>
<dbReference type="PANTHER" id="PTHR44196:SF1">
    <property type="entry name" value="DEHYDROGENASE_REDUCTASE SDR FAMILY MEMBER 7B"/>
    <property type="match status" value="1"/>
</dbReference>
<gene>
    <name evidence="4" type="ORF">A3F29_02930</name>
</gene>
<evidence type="ECO:0000313" key="5">
    <source>
        <dbReference type="Proteomes" id="UP000177199"/>
    </source>
</evidence>
<dbReference type="Proteomes" id="UP000177199">
    <property type="component" value="Unassembled WGS sequence"/>
</dbReference>
<dbReference type="PANTHER" id="PTHR44196">
    <property type="entry name" value="DEHYDROGENASE/REDUCTASE SDR FAMILY MEMBER 7B"/>
    <property type="match status" value="1"/>
</dbReference>
<dbReference type="SUPFAM" id="SSF51735">
    <property type="entry name" value="NAD(P)-binding Rossmann-fold domains"/>
    <property type="match status" value="1"/>
</dbReference>
<dbReference type="GO" id="GO:0016491">
    <property type="term" value="F:oxidoreductase activity"/>
    <property type="evidence" value="ECO:0007669"/>
    <property type="project" value="UniProtKB-KW"/>
</dbReference>
<dbReference type="InterPro" id="IPR002347">
    <property type="entry name" value="SDR_fam"/>
</dbReference>
<dbReference type="PRINTS" id="PR00080">
    <property type="entry name" value="SDRFAMILY"/>
</dbReference>
<sequence>MIVNDKVAIVTGASSGIGEATAKALAQHGVKVVLASRSKEKLDNLSSQLKDSYVIQTDMMNEDEIKDMVKKAVDRFGRVDILVNNAGRGYDSLVENIEAPSYLELFKLNLLAPLITMQAVIPIMRRQSGGTIVNISSGTSMMDIPNISAYSSLKRALNGLSLTAREELKKDKIVVSLVYPYMTETNFGKNVIGKPRDDSWLDEGNISKADTPEYIAEKILEVIESEGAEIYAHDWMKNIK</sequence>
<evidence type="ECO:0000256" key="2">
    <source>
        <dbReference type="ARBA" id="ARBA00023002"/>
    </source>
</evidence>
<dbReference type="Pfam" id="PF00106">
    <property type="entry name" value="adh_short"/>
    <property type="match status" value="1"/>
</dbReference>
<dbReference type="Gene3D" id="3.40.50.720">
    <property type="entry name" value="NAD(P)-binding Rossmann-like Domain"/>
    <property type="match status" value="1"/>
</dbReference>
<dbReference type="AlphaFoldDB" id="A0A1F7HJG2"/>
<evidence type="ECO:0000256" key="1">
    <source>
        <dbReference type="ARBA" id="ARBA00006484"/>
    </source>
</evidence>
<dbReference type="CDD" id="cd05233">
    <property type="entry name" value="SDR_c"/>
    <property type="match status" value="1"/>
</dbReference>
<accession>A0A1F7HJG2</accession>
<proteinExistence type="inferred from homology"/>
<organism evidence="4 5">
    <name type="scientific">Candidatus Roizmanbacteria bacterium RIFCSPHIGHO2_12_FULL_33_9</name>
    <dbReference type="NCBI Taxonomy" id="1802045"/>
    <lineage>
        <taxon>Bacteria</taxon>
        <taxon>Candidatus Roizmaniibacteriota</taxon>
    </lineage>
</organism>
<dbReference type="PRINTS" id="PR00081">
    <property type="entry name" value="GDHRDH"/>
</dbReference>
<keyword evidence="2" id="KW-0560">Oxidoreductase</keyword>
<protein>
    <recommendedName>
        <fullName evidence="6">Short-chain dehydrogenase</fullName>
    </recommendedName>
</protein>